<feature type="domain" description="T6SS Transcription factor RovC-like DNA binding" evidence="1">
    <location>
        <begin position="21"/>
        <end position="104"/>
    </location>
</feature>
<dbReference type="Pfam" id="PF10074">
    <property type="entry name" value="RovC_DNA-bd"/>
    <property type="match status" value="1"/>
</dbReference>
<dbReference type="InterPro" id="IPR018754">
    <property type="entry name" value="RovC-like_DNA-bd"/>
</dbReference>
<name>A0A644ULN0_9ZZZZ</name>
<protein>
    <recommendedName>
        <fullName evidence="1">T6SS Transcription factor RovC-like DNA binding domain-containing protein</fullName>
    </recommendedName>
</protein>
<organism evidence="2">
    <name type="scientific">bioreactor metagenome</name>
    <dbReference type="NCBI Taxonomy" id="1076179"/>
    <lineage>
        <taxon>unclassified sequences</taxon>
        <taxon>metagenomes</taxon>
        <taxon>ecological metagenomes</taxon>
    </lineage>
</organism>
<dbReference type="EMBL" id="VSSQ01000129">
    <property type="protein sequence ID" value="MPL79633.1"/>
    <property type="molecule type" value="Genomic_DNA"/>
</dbReference>
<gene>
    <name evidence="2" type="ORF">SDC9_25517</name>
</gene>
<evidence type="ECO:0000313" key="2">
    <source>
        <dbReference type="EMBL" id="MPL79633.1"/>
    </source>
</evidence>
<comment type="caution">
    <text evidence="2">The sequence shown here is derived from an EMBL/GenBank/DDBJ whole genome shotgun (WGS) entry which is preliminary data.</text>
</comment>
<dbReference type="AlphaFoldDB" id="A0A644ULN0"/>
<accession>A0A644ULN0</accession>
<reference evidence="2" key="1">
    <citation type="submission" date="2019-08" db="EMBL/GenBank/DDBJ databases">
        <authorList>
            <person name="Kucharzyk K."/>
            <person name="Murdoch R.W."/>
            <person name="Higgins S."/>
            <person name="Loffler F."/>
        </authorList>
    </citation>
    <scope>NUCLEOTIDE SEQUENCE</scope>
</reference>
<proteinExistence type="predicted"/>
<evidence type="ECO:0000259" key="1">
    <source>
        <dbReference type="Pfam" id="PF10074"/>
    </source>
</evidence>
<sequence>MAIFRRRWLTNTLPERERMMGRATQTYLDTPPSSQTLTSYDREHMKLYMRLLDAERDGADWREAVQVLFGLDPECDPDRCRSIHDTHLARAHWMTEHGYRELVRESQRKT</sequence>